<dbReference type="InterPro" id="IPR036635">
    <property type="entry name" value="MurB_C_sf"/>
</dbReference>
<accession>A0ABS0LLF8</accession>
<keyword evidence="11 16" id="KW-0573">Peptidoglycan synthesis</keyword>
<dbReference type="Proteomes" id="UP000823401">
    <property type="component" value="Unassembled WGS sequence"/>
</dbReference>
<evidence type="ECO:0000256" key="6">
    <source>
        <dbReference type="ARBA" id="ARBA00022618"/>
    </source>
</evidence>
<evidence type="ECO:0000256" key="9">
    <source>
        <dbReference type="ARBA" id="ARBA00022857"/>
    </source>
</evidence>
<evidence type="ECO:0000256" key="4">
    <source>
        <dbReference type="ARBA" id="ARBA00004752"/>
    </source>
</evidence>
<dbReference type="NCBIfam" id="TIGR00179">
    <property type="entry name" value="murB"/>
    <property type="match status" value="1"/>
</dbReference>
<protein>
    <recommendedName>
        <fullName evidence="16">UDP-N-acetylenolpyruvoylglucosamine reductase</fullName>
        <ecNumber evidence="16">1.3.1.98</ecNumber>
    </recommendedName>
    <alternativeName>
        <fullName evidence="16">UDP-N-acetylmuramate dehydrogenase</fullName>
    </alternativeName>
</protein>
<evidence type="ECO:0000256" key="2">
    <source>
        <dbReference type="ARBA" id="ARBA00003921"/>
    </source>
</evidence>
<sequence length="219" mass="25293">MNDIYFNYNTIYVETGVTLSELSWFALEKEIQGFEFLEDVPGSVGGATIMNAGTYQDMIGDILSTVTYYSKKFNRVITEEVQKEFFGKRYPIWGERGDTILSVSFKVQKRIEDYEPILDKILLNKKNRYMKQPRDYPNAGSVFKRPYKNGVGQYVWKLFEGCDLRGFQIGSAMISEKHPGFIVNIDNATPNDILSLLDVAQTRVKSKYDIDLELEWKII</sequence>
<keyword evidence="14 16" id="KW-0961">Cell wall biogenesis/degradation</keyword>
<feature type="domain" description="UDP-N-acetylenolpyruvoylglucosamine reductase C-terminal" evidence="17">
    <location>
        <begin position="119"/>
        <end position="219"/>
    </location>
</feature>
<evidence type="ECO:0000256" key="11">
    <source>
        <dbReference type="ARBA" id="ARBA00022984"/>
    </source>
</evidence>
<evidence type="ECO:0000256" key="7">
    <source>
        <dbReference type="ARBA" id="ARBA00022630"/>
    </source>
</evidence>
<proteinExistence type="inferred from homology"/>
<dbReference type="GO" id="GO:0008762">
    <property type="term" value="F:UDP-N-acetylmuramate dehydrogenase activity"/>
    <property type="evidence" value="ECO:0007669"/>
    <property type="project" value="UniProtKB-EC"/>
</dbReference>
<feature type="active site" evidence="16">
    <location>
        <position position="215"/>
    </location>
</feature>
<comment type="function">
    <text evidence="2 16">Cell wall formation.</text>
</comment>
<keyword evidence="8 16" id="KW-0274">FAD</keyword>
<dbReference type="Gene3D" id="3.90.78.10">
    <property type="entry name" value="UDP-N-acetylenolpyruvoylglucosamine reductase, C-terminal domain"/>
    <property type="match status" value="1"/>
</dbReference>
<evidence type="ECO:0000256" key="1">
    <source>
        <dbReference type="ARBA" id="ARBA00001974"/>
    </source>
</evidence>
<dbReference type="InterPro" id="IPR003170">
    <property type="entry name" value="MurB"/>
</dbReference>
<comment type="subcellular location">
    <subcellularLocation>
        <location evidence="3 16">Cytoplasm</location>
    </subcellularLocation>
</comment>
<organism evidence="18 19">
    <name type="scientific">Ruoffia tabacinasalis</name>
    <dbReference type="NCBI Taxonomy" id="87458"/>
    <lineage>
        <taxon>Bacteria</taxon>
        <taxon>Bacillati</taxon>
        <taxon>Bacillota</taxon>
        <taxon>Bacilli</taxon>
        <taxon>Lactobacillales</taxon>
        <taxon>Aerococcaceae</taxon>
        <taxon>Ruoffia</taxon>
    </lineage>
</organism>
<evidence type="ECO:0000256" key="13">
    <source>
        <dbReference type="ARBA" id="ARBA00023306"/>
    </source>
</evidence>
<dbReference type="PANTHER" id="PTHR21071:SF4">
    <property type="entry name" value="UDP-N-ACETYLENOLPYRUVOYLGLUCOSAMINE REDUCTASE"/>
    <property type="match status" value="1"/>
</dbReference>
<keyword evidence="19" id="KW-1185">Reference proteome</keyword>
<evidence type="ECO:0000256" key="3">
    <source>
        <dbReference type="ARBA" id="ARBA00004496"/>
    </source>
</evidence>
<dbReference type="HAMAP" id="MF_00037">
    <property type="entry name" value="MurB"/>
    <property type="match status" value="1"/>
</dbReference>
<comment type="similarity">
    <text evidence="16">Belongs to the MurB family.</text>
</comment>
<evidence type="ECO:0000256" key="15">
    <source>
        <dbReference type="ARBA" id="ARBA00048914"/>
    </source>
</evidence>
<dbReference type="SUPFAM" id="SSF56176">
    <property type="entry name" value="FAD-binding/transporter-associated domain-like"/>
    <property type="match status" value="1"/>
</dbReference>
<comment type="caution">
    <text evidence="18">The sequence shown here is derived from an EMBL/GenBank/DDBJ whole genome shotgun (WGS) entry which is preliminary data.</text>
</comment>
<evidence type="ECO:0000256" key="14">
    <source>
        <dbReference type="ARBA" id="ARBA00023316"/>
    </source>
</evidence>
<evidence type="ECO:0000256" key="12">
    <source>
        <dbReference type="ARBA" id="ARBA00023002"/>
    </source>
</evidence>
<evidence type="ECO:0000256" key="16">
    <source>
        <dbReference type="HAMAP-Rule" id="MF_00037"/>
    </source>
</evidence>
<evidence type="ECO:0000256" key="5">
    <source>
        <dbReference type="ARBA" id="ARBA00022490"/>
    </source>
</evidence>
<dbReference type="Pfam" id="PF02873">
    <property type="entry name" value="MurB_C"/>
    <property type="match status" value="1"/>
</dbReference>
<comment type="pathway">
    <text evidence="4 16">Cell wall biogenesis; peptidoglycan biosynthesis.</text>
</comment>
<reference evidence="18 19" key="1">
    <citation type="submission" date="2020-07" db="EMBL/GenBank/DDBJ databases">
        <title>Facklamia lactis sp. nov., isolated from raw milk.</title>
        <authorList>
            <person name="Doll E.V."/>
            <person name="Huptas C."/>
            <person name="Staib L."/>
            <person name="Wenning M."/>
            <person name="Scherer S."/>
        </authorList>
    </citation>
    <scope>NUCLEOTIDE SEQUENCE [LARGE SCALE GENOMIC DNA]</scope>
    <source>
        <strain evidence="18 19">DSM 104272</strain>
    </source>
</reference>
<dbReference type="InterPro" id="IPR011601">
    <property type="entry name" value="MurB_C"/>
</dbReference>
<dbReference type="EC" id="1.3.1.98" evidence="16"/>
<dbReference type="RefSeq" id="WP_197105172.1">
    <property type="nucleotide sequence ID" value="NZ_JACCEL010000030.1"/>
</dbReference>
<keyword evidence="12 16" id="KW-0560">Oxidoreductase</keyword>
<keyword evidence="5 16" id="KW-0963">Cytoplasm</keyword>
<evidence type="ECO:0000256" key="8">
    <source>
        <dbReference type="ARBA" id="ARBA00022827"/>
    </source>
</evidence>
<keyword evidence="10 16" id="KW-0133">Cell shape</keyword>
<evidence type="ECO:0000313" key="18">
    <source>
        <dbReference type="EMBL" id="MBG9979138.1"/>
    </source>
</evidence>
<keyword evidence="6 16" id="KW-0132">Cell division</keyword>
<comment type="cofactor">
    <cofactor evidence="1 16">
        <name>FAD</name>
        <dbReference type="ChEBI" id="CHEBI:57692"/>
    </cofactor>
</comment>
<dbReference type="SUPFAM" id="SSF56194">
    <property type="entry name" value="Uridine diphospho-N-Acetylenolpyruvylglucosamine reductase, MurB, C-terminal domain"/>
    <property type="match status" value="1"/>
</dbReference>
<keyword evidence="13 16" id="KW-0131">Cell cycle</keyword>
<comment type="catalytic activity">
    <reaction evidence="15 16">
        <text>UDP-N-acetyl-alpha-D-muramate + NADP(+) = UDP-N-acetyl-3-O-(1-carboxyvinyl)-alpha-D-glucosamine + NADPH + H(+)</text>
        <dbReference type="Rhea" id="RHEA:12248"/>
        <dbReference type="ChEBI" id="CHEBI:15378"/>
        <dbReference type="ChEBI" id="CHEBI:57783"/>
        <dbReference type="ChEBI" id="CHEBI:58349"/>
        <dbReference type="ChEBI" id="CHEBI:68483"/>
        <dbReference type="ChEBI" id="CHEBI:70757"/>
        <dbReference type="EC" id="1.3.1.98"/>
    </reaction>
</comment>
<dbReference type="PANTHER" id="PTHR21071">
    <property type="entry name" value="UDP-N-ACETYLENOLPYRUVOYLGLUCOSAMINE REDUCTASE"/>
    <property type="match status" value="1"/>
</dbReference>
<feature type="active site" evidence="16">
    <location>
        <position position="89"/>
    </location>
</feature>
<evidence type="ECO:0000256" key="10">
    <source>
        <dbReference type="ARBA" id="ARBA00022960"/>
    </source>
</evidence>
<feature type="active site" description="Proton donor" evidence="16">
    <location>
        <position position="141"/>
    </location>
</feature>
<gene>
    <name evidence="16 18" type="primary">murB</name>
    <name evidence="18" type="ORF">HYQ42_10140</name>
</gene>
<keyword evidence="9 16" id="KW-0521">NADP</keyword>
<keyword evidence="7 16" id="KW-0285">Flavoprotein</keyword>
<dbReference type="EMBL" id="JACCEL010000030">
    <property type="protein sequence ID" value="MBG9979138.1"/>
    <property type="molecule type" value="Genomic_DNA"/>
</dbReference>
<dbReference type="InterPro" id="IPR036318">
    <property type="entry name" value="FAD-bd_PCMH-like_sf"/>
</dbReference>
<evidence type="ECO:0000313" key="19">
    <source>
        <dbReference type="Proteomes" id="UP000823401"/>
    </source>
</evidence>
<dbReference type="Gene3D" id="3.30.465.10">
    <property type="match status" value="1"/>
</dbReference>
<evidence type="ECO:0000259" key="17">
    <source>
        <dbReference type="Pfam" id="PF02873"/>
    </source>
</evidence>
<dbReference type="InterPro" id="IPR016169">
    <property type="entry name" value="FAD-bd_PCMH_sub2"/>
</dbReference>
<name>A0ABS0LLF8_9LACT</name>